<organism evidence="1 2">
    <name type="scientific">Persea americana</name>
    <name type="common">Avocado</name>
    <dbReference type="NCBI Taxonomy" id="3435"/>
    <lineage>
        <taxon>Eukaryota</taxon>
        <taxon>Viridiplantae</taxon>
        <taxon>Streptophyta</taxon>
        <taxon>Embryophyta</taxon>
        <taxon>Tracheophyta</taxon>
        <taxon>Spermatophyta</taxon>
        <taxon>Magnoliopsida</taxon>
        <taxon>Magnoliidae</taxon>
        <taxon>Laurales</taxon>
        <taxon>Lauraceae</taxon>
        <taxon>Persea</taxon>
    </lineage>
</organism>
<proteinExistence type="predicted"/>
<sequence length="169" mass="19191">MSRHKGSRAMVAIKLNVEKAYDSISWPFLEACLVRFGFHESFVAKIMKCVTSVQYKIRVKALFSPSRGLRQGDPLSRYLYIICVEALTRHTTSLSNANKMLFPKIAPGGQKVGLLQFADDLLFFLHLNDRHLMNLTKTLQLFEEEAGQRINKSKSQLLFPMNTTPGVAR</sequence>
<comment type="caution">
    <text evidence="1">The sequence shown here is derived from an EMBL/GenBank/DDBJ whole genome shotgun (WGS) entry which is preliminary data.</text>
</comment>
<dbReference type="Proteomes" id="UP001234297">
    <property type="component" value="Chromosome 1"/>
</dbReference>
<accession>A0ACC2MXF1</accession>
<gene>
    <name evidence="1" type="ORF">MRB53_003143</name>
</gene>
<dbReference type="EMBL" id="CM056809">
    <property type="protein sequence ID" value="KAJ8650120.1"/>
    <property type="molecule type" value="Genomic_DNA"/>
</dbReference>
<name>A0ACC2MXF1_PERAE</name>
<evidence type="ECO:0000313" key="1">
    <source>
        <dbReference type="EMBL" id="KAJ8650120.1"/>
    </source>
</evidence>
<protein>
    <submittedName>
        <fullName evidence="1">Uncharacterized protein</fullName>
    </submittedName>
</protein>
<keyword evidence="2" id="KW-1185">Reference proteome</keyword>
<evidence type="ECO:0000313" key="2">
    <source>
        <dbReference type="Proteomes" id="UP001234297"/>
    </source>
</evidence>
<reference evidence="1 2" key="1">
    <citation type="journal article" date="2022" name="Hortic Res">
        <title>A haplotype resolved chromosomal level avocado genome allows analysis of novel avocado genes.</title>
        <authorList>
            <person name="Nath O."/>
            <person name="Fletcher S.J."/>
            <person name="Hayward A."/>
            <person name="Shaw L.M."/>
            <person name="Masouleh A.K."/>
            <person name="Furtado A."/>
            <person name="Henry R.J."/>
            <person name="Mitter N."/>
        </authorList>
    </citation>
    <scope>NUCLEOTIDE SEQUENCE [LARGE SCALE GENOMIC DNA]</scope>
    <source>
        <strain evidence="2">cv. Hass</strain>
    </source>
</reference>